<evidence type="ECO:0000256" key="9">
    <source>
        <dbReference type="ARBA" id="ARBA00022741"/>
    </source>
</evidence>
<evidence type="ECO:0000256" key="6">
    <source>
        <dbReference type="ARBA" id="ARBA00022555"/>
    </source>
</evidence>
<keyword evidence="8 16" id="KW-0479">Metal-binding</keyword>
<keyword evidence="12 16" id="KW-0694">RNA-binding</keyword>
<dbReference type="NCBIfam" id="TIGR00399">
    <property type="entry name" value="metG_C_term"/>
    <property type="match status" value="1"/>
</dbReference>
<evidence type="ECO:0000256" key="7">
    <source>
        <dbReference type="ARBA" id="ARBA00022598"/>
    </source>
</evidence>
<dbReference type="GO" id="GO:0000049">
    <property type="term" value="F:tRNA binding"/>
    <property type="evidence" value="ECO:0007669"/>
    <property type="project" value="UniProtKB-UniRule"/>
</dbReference>
<dbReference type="SUPFAM" id="SSF50249">
    <property type="entry name" value="Nucleic acid-binding proteins"/>
    <property type="match status" value="1"/>
</dbReference>
<dbReference type="OrthoDB" id="9810191at2"/>
<proteinExistence type="inferred from homology"/>
<protein>
    <recommendedName>
        <fullName evidence="16">Methionine--tRNA ligase</fullName>
        <ecNumber evidence="16">6.1.1.10</ecNumber>
    </recommendedName>
    <alternativeName>
        <fullName evidence="16">Methionyl-tRNA synthetase</fullName>
        <shortName evidence="16">MetRS</shortName>
    </alternativeName>
</protein>
<keyword evidence="14 16" id="KW-0030">Aminoacyl-tRNA synthetase</keyword>
<dbReference type="Gene3D" id="3.40.50.620">
    <property type="entry name" value="HUPs"/>
    <property type="match status" value="1"/>
</dbReference>
<feature type="domain" description="TRNA-binding" evidence="18">
    <location>
        <begin position="589"/>
        <end position="688"/>
    </location>
</feature>
<dbReference type="GO" id="GO:0005524">
    <property type="term" value="F:ATP binding"/>
    <property type="evidence" value="ECO:0007669"/>
    <property type="project" value="UniProtKB-UniRule"/>
</dbReference>
<dbReference type="InterPro" id="IPR029038">
    <property type="entry name" value="MetRS_Zn"/>
</dbReference>
<dbReference type="InterPro" id="IPR015413">
    <property type="entry name" value="Methionyl/Leucyl_tRNA_Synth"/>
</dbReference>
<comment type="caution">
    <text evidence="19">The sequence shown here is derived from an EMBL/GenBank/DDBJ whole genome shotgun (WGS) entry which is preliminary data.</text>
</comment>
<keyword evidence="11 16" id="KW-0067">ATP-binding</keyword>
<evidence type="ECO:0000256" key="2">
    <source>
        <dbReference type="ARBA" id="ARBA00004496"/>
    </source>
</evidence>
<evidence type="ECO:0000256" key="17">
    <source>
        <dbReference type="SAM" id="MobiDB-lite"/>
    </source>
</evidence>
<dbReference type="Proteomes" id="UP000285310">
    <property type="component" value="Unassembled WGS sequence"/>
</dbReference>
<keyword evidence="10 16" id="KW-0862">Zinc</keyword>
<dbReference type="GO" id="GO:0046872">
    <property type="term" value="F:metal ion binding"/>
    <property type="evidence" value="ECO:0007669"/>
    <property type="project" value="UniProtKB-KW"/>
</dbReference>
<dbReference type="PANTHER" id="PTHR45765">
    <property type="entry name" value="METHIONINE--TRNA LIGASE"/>
    <property type="match status" value="1"/>
</dbReference>
<comment type="cofactor">
    <cofactor evidence="16">
        <name>Zn(2+)</name>
        <dbReference type="ChEBI" id="CHEBI:29105"/>
    </cofactor>
    <text evidence="16">Binds 1 zinc ion per subunit.</text>
</comment>
<feature type="binding site" evidence="16">
    <location>
        <position position="332"/>
    </location>
    <ligand>
        <name>ATP</name>
        <dbReference type="ChEBI" id="CHEBI:30616"/>
    </ligand>
</feature>
<reference evidence="19 20" key="1">
    <citation type="submission" date="2013-10" db="EMBL/GenBank/DDBJ databases">
        <title>Salinisphaera japonica YTM-1 Genome Sequencing.</title>
        <authorList>
            <person name="Lai Q."/>
            <person name="Li C."/>
            <person name="Shao Z."/>
        </authorList>
    </citation>
    <scope>NUCLEOTIDE SEQUENCE [LARGE SCALE GENOMIC DNA]</scope>
    <source>
        <strain evidence="19 20">YTM-1</strain>
    </source>
</reference>
<dbReference type="NCBIfam" id="NF001100">
    <property type="entry name" value="PRK00133.1"/>
    <property type="match status" value="1"/>
</dbReference>
<keyword evidence="6 16" id="KW-0820">tRNA-binding</keyword>
<name>A0A423Q1E7_9GAMM</name>
<sequence length="688" mass="76916">MARDILVTSALPYANGATHLGHMLEHIQTDIWVRFQKQRGNNCIAVCGDDAHGTPIMLKARDAGITPEELIAGVSAERQRDFADFHVVYDKYHSTHSDENRELSSAIYNKLKDGGHITSRTIKQAFDPEQQMFLPDRFIRGECPKCGAPDQYGDACEACGATYQPTELGNAVSVLSGATPVERESEHYFFKLADFETFLRDWTRSDHLQEAITRKLDEWFTAGLRDWDISRDAPYFGFQIPGTEDKYFYVWLDAPIGYMAAFQALIDERADLSFDGFWGKDSPAELYHFIGKDIVYFHALFWPAMLEGAGYRTPTAIHAHGFVTVNGEKMSKSRGTFIKARTWLDHVEPEFLRYYFAAKLTHRVEDLDLNFDDFMARINSDLVGKYVNIASRSANFITKRFNGRLAGELDRPELAQRFADEGETIAAHFEARRYSQAIRAIMALADEANAYVAERAPWQLAKEDGRETELQAICTTALELFRQLTIYLKPVLPATAERAEAFLQVAPLTWADLKQPLLDHEIAKFKPLLRRVEQPAIDKMIEASKDDLAPAPAPAKQAEAHAEPKKTAQAEKEQADAHTPDDGIIGIEDFAKVDLRVAKVLAADHVEGADKLLKLTLDVGELGQRQVFAGIKSAYAPETLEGRHVALVANLAPRKMRFGISEGMVLAAGDSPHVLAPDDGAKPGDRIK</sequence>
<feature type="region of interest" description="Disordered" evidence="17">
    <location>
        <begin position="549"/>
        <end position="583"/>
    </location>
</feature>
<feature type="short sequence motif" description="'HIGH' region" evidence="16">
    <location>
        <begin position="12"/>
        <end position="22"/>
    </location>
</feature>
<organism evidence="19 20">
    <name type="scientific">Salinisphaera japonica YTM-1</name>
    <dbReference type="NCBI Taxonomy" id="1209778"/>
    <lineage>
        <taxon>Bacteria</taxon>
        <taxon>Pseudomonadati</taxon>
        <taxon>Pseudomonadota</taxon>
        <taxon>Gammaproteobacteria</taxon>
        <taxon>Salinisphaerales</taxon>
        <taxon>Salinisphaeraceae</taxon>
        <taxon>Salinisphaera</taxon>
    </lineage>
</organism>
<gene>
    <name evidence="16 19" type="primary">metG</name>
    <name evidence="19" type="ORF">SAJA_01370</name>
</gene>
<dbReference type="SUPFAM" id="SSF52374">
    <property type="entry name" value="Nucleotidylyl transferase"/>
    <property type="match status" value="1"/>
</dbReference>
<dbReference type="PROSITE" id="PS50886">
    <property type="entry name" value="TRBD"/>
    <property type="match status" value="1"/>
</dbReference>
<dbReference type="Gene3D" id="1.10.730.10">
    <property type="entry name" value="Isoleucyl-tRNA Synthetase, Domain 1"/>
    <property type="match status" value="1"/>
</dbReference>
<dbReference type="EC" id="6.1.1.10" evidence="16"/>
<dbReference type="Pfam" id="PF01588">
    <property type="entry name" value="tRNA_bind"/>
    <property type="match status" value="1"/>
</dbReference>
<evidence type="ECO:0000256" key="5">
    <source>
        <dbReference type="ARBA" id="ARBA00022490"/>
    </source>
</evidence>
<evidence type="ECO:0000313" key="19">
    <source>
        <dbReference type="EMBL" id="ROO32294.1"/>
    </source>
</evidence>
<evidence type="ECO:0000256" key="3">
    <source>
        <dbReference type="ARBA" id="ARBA00008258"/>
    </source>
</evidence>
<feature type="binding site" evidence="16">
    <location>
        <position position="159"/>
    </location>
    <ligand>
        <name>Zn(2+)</name>
        <dbReference type="ChEBI" id="CHEBI:29105"/>
    </ligand>
</feature>
<evidence type="ECO:0000256" key="15">
    <source>
        <dbReference type="ARBA" id="ARBA00047364"/>
    </source>
</evidence>
<evidence type="ECO:0000256" key="14">
    <source>
        <dbReference type="ARBA" id="ARBA00023146"/>
    </source>
</evidence>
<dbReference type="InterPro" id="IPR033911">
    <property type="entry name" value="MetRS_core"/>
</dbReference>
<accession>A0A423Q1E7</accession>
<dbReference type="FunCoup" id="A0A423Q1E7">
    <property type="interactions" value="598"/>
</dbReference>
<dbReference type="EMBL" id="AYKG01000002">
    <property type="protein sequence ID" value="ROO32294.1"/>
    <property type="molecule type" value="Genomic_DNA"/>
</dbReference>
<dbReference type="CDD" id="cd00814">
    <property type="entry name" value="MetRS_core"/>
    <property type="match status" value="1"/>
</dbReference>
<dbReference type="FunFam" id="1.10.730.10:FF:000005">
    <property type="entry name" value="Methionine--tRNA ligase"/>
    <property type="match status" value="1"/>
</dbReference>
<dbReference type="HAMAP" id="MF_00098">
    <property type="entry name" value="Met_tRNA_synth_type1"/>
    <property type="match status" value="1"/>
</dbReference>
<dbReference type="InterPro" id="IPR014758">
    <property type="entry name" value="Met-tRNA_synth"/>
</dbReference>
<evidence type="ECO:0000256" key="4">
    <source>
        <dbReference type="ARBA" id="ARBA00011738"/>
    </source>
</evidence>
<dbReference type="FunFam" id="2.40.50.140:FF:000042">
    <property type="entry name" value="Methionine--tRNA ligase"/>
    <property type="match status" value="1"/>
</dbReference>
<dbReference type="PRINTS" id="PR01041">
    <property type="entry name" value="TRNASYNTHMET"/>
</dbReference>
<dbReference type="CDD" id="cd02800">
    <property type="entry name" value="tRNA_bind_EcMetRS_like"/>
    <property type="match status" value="1"/>
</dbReference>
<dbReference type="InterPro" id="IPR014729">
    <property type="entry name" value="Rossmann-like_a/b/a_fold"/>
</dbReference>
<dbReference type="PANTHER" id="PTHR45765:SF1">
    <property type="entry name" value="METHIONINE--TRNA LIGASE, CYTOPLASMIC"/>
    <property type="match status" value="1"/>
</dbReference>
<evidence type="ECO:0000256" key="16">
    <source>
        <dbReference type="HAMAP-Rule" id="MF_00098"/>
    </source>
</evidence>
<dbReference type="GO" id="GO:0005829">
    <property type="term" value="C:cytosol"/>
    <property type="evidence" value="ECO:0007669"/>
    <property type="project" value="TreeGrafter"/>
</dbReference>
<dbReference type="InterPro" id="IPR002547">
    <property type="entry name" value="tRNA-bd_dom"/>
</dbReference>
<dbReference type="InParanoid" id="A0A423Q1E7"/>
<comment type="similarity">
    <text evidence="3 16">Belongs to the class-I aminoacyl-tRNA synthetase family. MetG type 1 subfamily.</text>
</comment>
<feature type="binding site" evidence="16">
    <location>
        <position position="146"/>
    </location>
    <ligand>
        <name>Zn(2+)</name>
        <dbReference type="ChEBI" id="CHEBI:29105"/>
    </ligand>
</feature>
<dbReference type="SUPFAM" id="SSF57770">
    <property type="entry name" value="Methionyl-tRNA synthetase (MetRS), Zn-domain"/>
    <property type="match status" value="1"/>
</dbReference>
<comment type="subunit">
    <text evidence="4 16">Homodimer.</text>
</comment>
<keyword evidence="20" id="KW-1185">Reference proteome</keyword>
<evidence type="ECO:0000256" key="13">
    <source>
        <dbReference type="ARBA" id="ARBA00022917"/>
    </source>
</evidence>
<keyword evidence="9 16" id="KW-0547">Nucleotide-binding</keyword>
<comment type="catalytic activity">
    <reaction evidence="15 16">
        <text>tRNA(Met) + L-methionine + ATP = L-methionyl-tRNA(Met) + AMP + diphosphate</text>
        <dbReference type="Rhea" id="RHEA:13481"/>
        <dbReference type="Rhea" id="RHEA-COMP:9667"/>
        <dbReference type="Rhea" id="RHEA-COMP:9698"/>
        <dbReference type="ChEBI" id="CHEBI:30616"/>
        <dbReference type="ChEBI" id="CHEBI:33019"/>
        <dbReference type="ChEBI" id="CHEBI:57844"/>
        <dbReference type="ChEBI" id="CHEBI:78442"/>
        <dbReference type="ChEBI" id="CHEBI:78530"/>
        <dbReference type="ChEBI" id="CHEBI:456215"/>
        <dbReference type="EC" id="6.1.1.10"/>
    </reaction>
</comment>
<dbReference type="CDD" id="cd07957">
    <property type="entry name" value="Anticodon_Ia_Met"/>
    <property type="match status" value="1"/>
</dbReference>
<evidence type="ECO:0000256" key="11">
    <source>
        <dbReference type="ARBA" id="ARBA00022840"/>
    </source>
</evidence>
<dbReference type="AlphaFoldDB" id="A0A423Q1E7"/>
<dbReference type="RefSeq" id="WP_123656860.1">
    <property type="nucleotide sequence ID" value="NZ_AYKG01000002.1"/>
</dbReference>
<dbReference type="InterPro" id="IPR041872">
    <property type="entry name" value="Anticodon_Met"/>
</dbReference>
<feature type="binding site" evidence="16">
    <location>
        <position position="156"/>
    </location>
    <ligand>
        <name>Zn(2+)</name>
        <dbReference type="ChEBI" id="CHEBI:29105"/>
    </ligand>
</feature>
<dbReference type="InterPro" id="IPR012340">
    <property type="entry name" value="NA-bd_OB-fold"/>
</dbReference>
<keyword evidence="5 16" id="KW-0963">Cytoplasm</keyword>
<dbReference type="InterPro" id="IPR009080">
    <property type="entry name" value="tRNAsynth_Ia_anticodon-bd"/>
</dbReference>
<comment type="subcellular location">
    <subcellularLocation>
        <location evidence="2 16">Cytoplasm</location>
    </subcellularLocation>
</comment>
<dbReference type="Pfam" id="PF19303">
    <property type="entry name" value="Anticodon_3"/>
    <property type="match status" value="1"/>
</dbReference>
<feature type="short sequence motif" description="'KMSKS' region" evidence="16">
    <location>
        <begin position="329"/>
        <end position="333"/>
    </location>
</feature>
<dbReference type="NCBIfam" id="TIGR00398">
    <property type="entry name" value="metG"/>
    <property type="match status" value="1"/>
</dbReference>
<dbReference type="Gene3D" id="2.40.50.140">
    <property type="entry name" value="Nucleic acid-binding proteins"/>
    <property type="match status" value="1"/>
</dbReference>
<dbReference type="InterPro" id="IPR004495">
    <property type="entry name" value="Met-tRNA-synth_bsu_C"/>
</dbReference>
<keyword evidence="13 16" id="KW-0648">Protein biosynthesis</keyword>
<dbReference type="FunFam" id="2.20.28.20:FF:000001">
    <property type="entry name" value="Methionine--tRNA ligase"/>
    <property type="match status" value="1"/>
</dbReference>
<evidence type="ECO:0000256" key="8">
    <source>
        <dbReference type="ARBA" id="ARBA00022723"/>
    </source>
</evidence>
<dbReference type="SUPFAM" id="SSF47323">
    <property type="entry name" value="Anticodon-binding domain of a subclass of class I aminoacyl-tRNA synthetases"/>
    <property type="match status" value="1"/>
</dbReference>
<dbReference type="Gene3D" id="2.20.28.20">
    <property type="entry name" value="Methionyl-tRNA synthetase, Zn-domain"/>
    <property type="match status" value="1"/>
</dbReference>
<evidence type="ECO:0000256" key="12">
    <source>
        <dbReference type="ARBA" id="ARBA00022884"/>
    </source>
</evidence>
<dbReference type="Pfam" id="PF09334">
    <property type="entry name" value="tRNA-synt_1g"/>
    <property type="match status" value="1"/>
</dbReference>
<evidence type="ECO:0000256" key="1">
    <source>
        <dbReference type="ARBA" id="ARBA00003314"/>
    </source>
</evidence>
<keyword evidence="7 16" id="KW-0436">Ligase</keyword>
<feature type="binding site" evidence="16">
    <location>
        <position position="143"/>
    </location>
    <ligand>
        <name>Zn(2+)</name>
        <dbReference type="ChEBI" id="CHEBI:29105"/>
    </ligand>
</feature>
<dbReference type="InterPro" id="IPR023458">
    <property type="entry name" value="Met-tRNA_ligase_1"/>
</dbReference>
<evidence type="ECO:0000313" key="20">
    <source>
        <dbReference type="Proteomes" id="UP000285310"/>
    </source>
</evidence>
<dbReference type="GO" id="GO:0006431">
    <property type="term" value="P:methionyl-tRNA aminoacylation"/>
    <property type="evidence" value="ECO:0007669"/>
    <property type="project" value="UniProtKB-UniRule"/>
</dbReference>
<dbReference type="GO" id="GO:0004825">
    <property type="term" value="F:methionine-tRNA ligase activity"/>
    <property type="evidence" value="ECO:0007669"/>
    <property type="project" value="UniProtKB-UniRule"/>
</dbReference>
<evidence type="ECO:0000259" key="18">
    <source>
        <dbReference type="PROSITE" id="PS50886"/>
    </source>
</evidence>
<feature type="compositionally biased region" description="Basic and acidic residues" evidence="17">
    <location>
        <begin position="558"/>
        <end position="581"/>
    </location>
</feature>
<comment type="function">
    <text evidence="1 16">Is required not only for elongation of protein synthesis but also for the initiation of all mRNA translation through initiator tRNA(fMet) aminoacylation.</text>
</comment>
<evidence type="ECO:0000256" key="10">
    <source>
        <dbReference type="ARBA" id="ARBA00022833"/>
    </source>
</evidence>